<dbReference type="PRINTS" id="PR00368">
    <property type="entry name" value="FADPNR"/>
</dbReference>
<dbReference type="GO" id="GO:0046872">
    <property type="term" value="F:metal ion binding"/>
    <property type="evidence" value="ECO:0007669"/>
    <property type="project" value="UniProtKB-KW"/>
</dbReference>
<evidence type="ECO:0000259" key="10">
    <source>
        <dbReference type="Pfam" id="PF00724"/>
    </source>
</evidence>
<evidence type="ECO:0000256" key="1">
    <source>
        <dbReference type="ARBA" id="ARBA00001917"/>
    </source>
</evidence>
<dbReference type="SUPFAM" id="SSF51905">
    <property type="entry name" value="FAD/NAD(P)-binding domain"/>
    <property type="match status" value="1"/>
</dbReference>
<keyword evidence="4" id="KW-0285">Flavoprotein</keyword>
<dbReference type="InterPro" id="IPR001155">
    <property type="entry name" value="OxRdtase_FMN_N"/>
</dbReference>
<organism evidence="12">
    <name type="scientific">freshwater metagenome</name>
    <dbReference type="NCBI Taxonomy" id="449393"/>
    <lineage>
        <taxon>unclassified sequences</taxon>
        <taxon>metagenomes</taxon>
        <taxon>ecological metagenomes</taxon>
    </lineage>
</organism>
<proteinExistence type="inferred from homology"/>
<dbReference type="InterPro" id="IPR036188">
    <property type="entry name" value="FAD/NAD-bd_sf"/>
</dbReference>
<keyword evidence="9" id="KW-0411">Iron-sulfur</keyword>
<dbReference type="GO" id="GO:0010181">
    <property type="term" value="F:FMN binding"/>
    <property type="evidence" value="ECO:0007669"/>
    <property type="project" value="InterPro"/>
</dbReference>
<comment type="similarity">
    <text evidence="3">In the N-terminal section; belongs to the NADH:flavin oxidoreductase/NADH oxidase family.</text>
</comment>
<dbReference type="AlphaFoldDB" id="A0A094QCR9"/>
<dbReference type="GO" id="GO:0051536">
    <property type="term" value="F:iron-sulfur cluster binding"/>
    <property type="evidence" value="ECO:0007669"/>
    <property type="project" value="UniProtKB-KW"/>
</dbReference>
<evidence type="ECO:0000256" key="8">
    <source>
        <dbReference type="ARBA" id="ARBA00023004"/>
    </source>
</evidence>
<dbReference type="Gene3D" id="3.50.50.60">
    <property type="entry name" value="FAD/NAD(P)-binding domain"/>
    <property type="match status" value="1"/>
</dbReference>
<dbReference type="PANTHER" id="PTHR42917:SF2">
    <property type="entry name" value="2,4-DIENOYL-COA REDUCTASE [(2E)-ENOYL-COA-PRODUCING]"/>
    <property type="match status" value="1"/>
</dbReference>
<feature type="domain" description="NADH:flavin oxidoreductase/NADH oxidase N-terminal" evidence="10">
    <location>
        <begin position="6"/>
        <end position="339"/>
    </location>
</feature>
<gene>
    <name evidence="12" type="ORF">GM51_3170</name>
</gene>
<evidence type="ECO:0000256" key="2">
    <source>
        <dbReference type="ARBA" id="ARBA00001966"/>
    </source>
</evidence>
<accession>A0A094QCR9</accession>
<evidence type="ECO:0000256" key="7">
    <source>
        <dbReference type="ARBA" id="ARBA00023002"/>
    </source>
</evidence>
<reference evidence="12" key="1">
    <citation type="submission" date="2014-06" db="EMBL/GenBank/DDBJ databases">
        <title>Key roles for freshwater Actinobacteria revealed by deep metagenomic sequencing.</title>
        <authorList>
            <person name="Ghai R."/>
            <person name="Mizuno C.M."/>
            <person name="Picazo A."/>
            <person name="Camacho A."/>
            <person name="Rodriguez-Valera F."/>
        </authorList>
    </citation>
    <scope>NUCLEOTIDE SEQUENCE</scope>
</reference>
<evidence type="ECO:0000256" key="4">
    <source>
        <dbReference type="ARBA" id="ARBA00022630"/>
    </source>
</evidence>
<protein>
    <submittedName>
        <fullName evidence="12">Oxydoreductase</fullName>
    </submittedName>
</protein>
<comment type="cofactor">
    <cofactor evidence="1">
        <name>FMN</name>
        <dbReference type="ChEBI" id="CHEBI:58210"/>
    </cofactor>
</comment>
<evidence type="ECO:0000256" key="6">
    <source>
        <dbReference type="ARBA" id="ARBA00022723"/>
    </source>
</evidence>
<dbReference type="CDD" id="cd04734">
    <property type="entry name" value="OYE_like_3_FMN"/>
    <property type="match status" value="1"/>
</dbReference>
<dbReference type="Gene3D" id="3.40.50.720">
    <property type="entry name" value="NAD(P)-binding Rossmann-like Domain"/>
    <property type="match status" value="1"/>
</dbReference>
<keyword evidence="5" id="KW-0288">FMN</keyword>
<keyword evidence="7" id="KW-0560">Oxidoreductase</keyword>
<dbReference type="InterPro" id="IPR023753">
    <property type="entry name" value="FAD/NAD-binding_dom"/>
</dbReference>
<dbReference type="PANTHER" id="PTHR42917">
    <property type="entry name" value="2,4-DIENOYL-COA REDUCTASE"/>
    <property type="match status" value="1"/>
</dbReference>
<dbReference type="InterPro" id="IPR051793">
    <property type="entry name" value="NADH:flavin_oxidoreductase"/>
</dbReference>
<comment type="caution">
    <text evidence="12">The sequence shown here is derived from an EMBL/GenBank/DDBJ whole genome shotgun (WGS) entry which is preliminary data.</text>
</comment>
<dbReference type="Pfam" id="PF00724">
    <property type="entry name" value="Oxidored_FMN"/>
    <property type="match status" value="1"/>
</dbReference>
<dbReference type="Gene3D" id="3.20.20.70">
    <property type="entry name" value="Aldolase class I"/>
    <property type="match status" value="1"/>
</dbReference>
<dbReference type="Pfam" id="PF07992">
    <property type="entry name" value="Pyr_redox_2"/>
    <property type="match status" value="1"/>
</dbReference>
<evidence type="ECO:0000256" key="5">
    <source>
        <dbReference type="ARBA" id="ARBA00022643"/>
    </source>
</evidence>
<evidence type="ECO:0000259" key="11">
    <source>
        <dbReference type="Pfam" id="PF07992"/>
    </source>
</evidence>
<evidence type="ECO:0000256" key="3">
    <source>
        <dbReference type="ARBA" id="ARBA00011048"/>
    </source>
</evidence>
<dbReference type="SUPFAM" id="SSF51395">
    <property type="entry name" value="FMN-linked oxidoreductases"/>
    <property type="match status" value="1"/>
</dbReference>
<name>A0A094QCR9_9ZZZZ</name>
<dbReference type="InterPro" id="IPR013785">
    <property type="entry name" value="Aldolase_TIM"/>
</dbReference>
<feature type="domain" description="FAD/NAD(P)-binding" evidence="11">
    <location>
        <begin position="386"/>
        <end position="621"/>
    </location>
</feature>
<sequence>MSSDPLLTPFTIKNLTLRNRIVSTSHEPSYGEDGLPKDRYRAYHVAKAKGGVGLTMIGGSSIVSRESAPAFGNLQLWKDESVHWMRLLTDEVHDHGAAVMIQLTHLGHRSSSYSGDWLPTISVSAVRERAHRSFTKEAEDWDLDRIKNDYVLAAQRCVAAGMDGIDLMIHGHYLDSFMTPFWNHRSDEYGGSHENRMRYPLEVIKAIRAAVPEDFIISARMSFDELRQNGLSTGELLTVAQDIIDGGVDVISALGGSIDSDARLTRMIPIMGMASAPHLELIGEIKQKLNVPVMHAGKIADVPTARYAIEAGLLDLVGMTRALIADPYLPTKIANKTEDQIRPCVGASMCIDGIYTAGAAFCIHNPSTGRELELPQDIELTTKSKSVAVVGGGPGGLEAARTLAEKGHTVTLYEANDSLGGQVNLAIRSPRRRDLQGIIDWRTQELKRLGVIVKLNSYVDSSDLAKSGFDVIIVATGGLPKALEIPGNEHVIESWDVLSGAKRITGDVLIYDDHGGNQALDLAENLANSGARVELVTPERTMATDVGGMVASAYFKSLSALGVRFTVLRELNRIEKNSDGTFTAYLGMEDETWEEHRVVTAVVAETGTTAISDVYDELVSLSSNGGEVLIEALINGKPQTSVRNPEGKFQLFRIGDAISSRGIHSAILDAARISRGI</sequence>
<dbReference type="GO" id="GO:0016491">
    <property type="term" value="F:oxidoreductase activity"/>
    <property type="evidence" value="ECO:0007669"/>
    <property type="project" value="UniProtKB-KW"/>
</dbReference>
<comment type="cofactor">
    <cofactor evidence="2">
        <name>[4Fe-4S] cluster</name>
        <dbReference type="ChEBI" id="CHEBI:49883"/>
    </cofactor>
</comment>
<keyword evidence="8" id="KW-0408">Iron</keyword>
<dbReference type="EMBL" id="JNSL01000011">
    <property type="protein sequence ID" value="KGA21217.1"/>
    <property type="molecule type" value="Genomic_DNA"/>
</dbReference>
<keyword evidence="6" id="KW-0479">Metal-binding</keyword>
<evidence type="ECO:0000256" key="9">
    <source>
        <dbReference type="ARBA" id="ARBA00023014"/>
    </source>
</evidence>
<dbReference type="PRINTS" id="PR00411">
    <property type="entry name" value="PNDRDTASEI"/>
</dbReference>
<evidence type="ECO:0000313" key="12">
    <source>
        <dbReference type="EMBL" id="KGA21217.1"/>
    </source>
</evidence>